<gene>
    <name evidence="1" type="ORF">E2C01_094187</name>
</gene>
<keyword evidence="2" id="KW-1185">Reference proteome</keyword>
<name>A0A5B7JW91_PORTR</name>
<accession>A0A5B7JW91</accession>
<dbReference type="AlphaFoldDB" id="A0A5B7JW91"/>
<reference evidence="1 2" key="1">
    <citation type="submission" date="2019-05" db="EMBL/GenBank/DDBJ databases">
        <title>Another draft genome of Portunus trituberculatus and its Hox gene families provides insights of decapod evolution.</title>
        <authorList>
            <person name="Jeong J.-H."/>
            <person name="Song I."/>
            <person name="Kim S."/>
            <person name="Choi T."/>
            <person name="Kim D."/>
            <person name="Ryu S."/>
            <person name="Kim W."/>
        </authorList>
    </citation>
    <scope>NUCLEOTIDE SEQUENCE [LARGE SCALE GENOMIC DNA]</scope>
    <source>
        <tissue evidence="1">Muscle</tissue>
    </source>
</reference>
<protein>
    <submittedName>
        <fullName evidence="1">Uncharacterized protein</fullName>
    </submittedName>
</protein>
<organism evidence="1 2">
    <name type="scientific">Portunus trituberculatus</name>
    <name type="common">Swimming crab</name>
    <name type="synonym">Neptunus trituberculatus</name>
    <dbReference type="NCBI Taxonomy" id="210409"/>
    <lineage>
        <taxon>Eukaryota</taxon>
        <taxon>Metazoa</taxon>
        <taxon>Ecdysozoa</taxon>
        <taxon>Arthropoda</taxon>
        <taxon>Crustacea</taxon>
        <taxon>Multicrustacea</taxon>
        <taxon>Malacostraca</taxon>
        <taxon>Eumalacostraca</taxon>
        <taxon>Eucarida</taxon>
        <taxon>Decapoda</taxon>
        <taxon>Pleocyemata</taxon>
        <taxon>Brachyura</taxon>
        <taxon>Eubrachyura</taxon>
        <taxon>Portunoidea</taxon>
        <taxon>Portunidae</taxon>
        <taxon>Portuninae</taxon>
        <taxon>Portunus</taxon>
    </lineage>
</organism>
<evidence type="ECO:0000313" key="2">
    <source>
        <dbReference type="Proteomes" id="UP000324222"/>
    </source>
</evidence>
<dbReference type="EMBL" id="VSRR010115651">
    <property type="protein sequence ID" value="MPC98805.1"/>
    <property type="molecule type" value="Genomic_DNA"/>
</dbReference>
<dbReference type="Proteomes" id="UP000324222">
    <property type="component" value="Unassembled WGS sequence"/>
</dbReference>
<proteinExistence type="predicted"/>
<comment type="caution">
    <text evidence="1">The sequence shown here is derived from an EMBL/GenBank/DDBJ whole genome shotgun (WGS) entry which is preliminary data.</text>
</comment>
<evidence type="ECO:0000313" key="1">
    <source>
        <dbReference type="EMBL" id="MPC98805.1"/>
    </source>
</evidence>
<sequence>MVAVVSGIKTGQESLHLLGARLPTPRTLDITSSITRLEHHA</sequence>